<dbReference type="GO" id="GO:0006511">
    <property type="term" value="P:ubiquitin-dependent protein catabolic process"/>
    <property type="evidence" value="ECO:0007669"/>
    <property type="project" value="InterPro"/>
</dbReference>
<proteinExistence type="predicted"/>
<sequence>MLFVGGSSDESPLLSVDQLDQVIFDRVQLQDICQDDLILLKTEISVDCIEETLVTDPVAYIVACFKRAAALKKSSDDMTSVLEHCEESLVRQMLLLLMIDVELDQTQHADNLYTMLYNTVSSSDPDAIIAAESLFLRTMNQLEQDILSDVPPTELCSDSKLQVIRPLIDRLGAGLRALNPNLETNSLFANFFSSRQLVGAHERALFCPQRKPLMQLALWFSRSFCTAQLLLQASFPPNKDSPQLRGQEFEAGVLGRFLVPSHLQTTQSPEMVFLANQNRSADVGEFFTDEIPLKHVVEAEQRTIWQLTDQMDEELHNLMLNLLRIGKQRVALRTLFLQWLESCIKANRGK</sequence>
<dbReference type="GO" id="GO:0034450">
    <property type="term" value="F:ubiquitin-ubiquitin ligase activity"/>
    <property type="evidence" value="ECO:0007669"/>
    <property type="project" value="InterPro"/>
</dbReference>
<dbReference type="GO" id="GO:0036503">
    <property type="term" value="P:ERAD pathway"/>
    <property type="evidence" value="ECO:0007669"/>
    <property type="project" value="InterPro"/>
</dbReference>
<keyword evidence="5" id="KW-0539">Nucleus</keyword>
<dbReference type="InterPro" id="IPR045132">
    <property type="entry name" value="UBE4"/>
</dbReference>
<accession>A0A8E0S662</accession>
<feature type="domain" description="Ubiquitin conjugation factor E4 core" evidence="6">
    <location>
        <begin position="254"/>
        <end position="349"/>
    </location>
</feature>
<evidence type="ECO:0000256" key="4">
    <source>
        <dbReference type="ARBA" id="ARBA00022786"/>
    </source>
</evidence>
<comment type="caution">
    <text evidence="7">The sequence shown here is derived from an EMBL/GenBank/DDBJ whole genome shotgun (WGS) entry which is preliminary data.</text>
</comment>
<keyword evidence="3" id="KW-0808">Transferase</keyword>
<dbReference type="UniPathway" id="UPA00143"/>
<evidence type="ECO:0000259" key="6">
    <source>
        <dbReference type="Pfam" id="PF10408"/>
    </source>
</evidence>
<comment type="subcellular location">
    <subcellularLocation>
        <location evidence="1">Nucleus</location>
    </subcellularLocation>
</comment>
<dbReference type="OrthoDB" id="20295at2759"/>
<dbReference type="PANTHER" id="PTHR13931:SF2">
    <property type="entry name" value="UBIQUITIN CONJUGATION FACTOR E4 B"/>
    <property type="match status" value="1"/>
</dbReference>
<dbReference type="PANTHER" id="PTHR13931">
    <property type="entry name" value="UBIQUITINATION FACTOR E4"/>
    <property type="match status" value="1"/>
</dbReference>
<evidence type="ECO:0000256" key="3">
    <source>
        <dbReference type="ARBA" id="ARBA00022679"/>
    </source>
</evidence>
<reference evidence="7" key="1">
    <citation type="submission" date="2019-05" db="EMBL/GenBank/DDBJ databases">
        <title>Annotation for the trematode Fasciolopsis buski.</title>
        <authorList>
            <person name="Choi Y.-J."/>
        </authorList>
    </citation>
    <scope>NUCLEOTIDE SEQUENCE</scope>
    <source>
        <strain evidence="7">HT</strain>
        <tissue evidence="7">Whole worm</tissue>
    </source>
</reference>
<evidence type="ECO:0000313" key="7">
    <source>
        <dbReference type="EMBL" id="KAA0199018.1"/>
    </source>
</evidence>
<protein>
    <submittedName>
        <fullName evidence="7">Putative ubiquitination factor E4a</fullName>
    </submittedName>
</protein>
<dbReference type="AlphaFoldDB" id="A0A8E0S662"/>
<comment type="pathway">
    <text evidence="2">Protein modification; protein ubiquitination.</text>
</comment>
<evidence type="ECO:0000256" key="2">
    <source>
        <dbReference type="ARBA" id="ARBA00004906"/>
    </source>
</evidence>
<dbReference type="Proteomes" id="UP000728185">
    <property type="component" value="Unassembled WGS sequence"/>
</dbReference>
<dbReference type="GO" id="GO:0000209">
    <property type="term" value="P:protein polyubiquitination"/>
    <property type="evidence" value="ECO:0007669"/>
    <property type="project" value="TreeGrafter"/>
</dbReference>
<evidence type="ECO:0000256" key="1">
    <source>
        <dbReference type="ARBA" id="ARBA00004123"/>
    </source>
</evidence>
<dbReference type="InterPro" id="IPR019474">
    <property type="entry name" value="Ub_conjug_fac_E4_core"/>
</dbReference>
<dbReference type="GO" id="GO:0000151">
    <property type="term" value="C:ubiquitin ligase complex"/>
    <property type="evidence" value="ECO:0007669"/>
    <property type="project" value="InterPro"/>
</dbReference>
<keyword evidence="4" id="KW-0833">Ubl conjugation pathway</keyword>
<dbReference type="GO" id="GO:0005737">
    <property type="term" value="C:cytoplasm"/>
    <property type="evidence" value="ECO:0007669"/>
    <property type="project" value="TreeGrafter"/>
</dbReference>
<evidence type="ECO:0000313" key="8">
    <source>
        <dbReference type="Proteomes" id="UP000728185"/>
    </source>
</evidence>
<gene>
    <name evidence="7" type="ORF">FBUS_00364</name>
</gene>
<name>A0A8E0S662_9TREM</name>
<dbReference type="EMBL" id="LUCM01001374">
    <property type="protein sequence ID" value="KAA0199018.1"/>
    <property type="molecule type" value="Genomic_DNA"/>
</dbReference>
<organism evidence="7 8">
    <name type="scientific">Fasciolopsis buskii</name>
    <dbReference type="NCBI Taxonomy" id="27845"/>
    <lineage>
        <taxon>Eukaryota</taxon>
        <taxon>Metazoa</taxon>
        <taxon>Spiralia</taxon>
        <taxon>Lophotrochozoa</taxon>
        <taxon>Platyhelminthes</taxon>
        <taxon>Trematoda</taxon>
        <taxon>Digenea</taxon>
        <taxon>Plagiorchiida</taxon>
        <taxon>Echinostomata</taxon>
        <taxon>Echinostomatoidea</taxon>
        <taxon>Fasciolidae</taxon>
        <taxon>Fasciolopsis</taxon>
    </lineage>
</organism>
<keyword evidence="8" id="KW-1185">Reference proteome</keyword>
<evidence type="ECO:0000256" key="5">
    <source>
        <dbReference type="ARBA" id="ARBA00023242"/>
    </source>
</evidence>
<dbReference type="GO" id="GO:0005634">
    <property type="term" value="C:nucleus"/>
    <property type="evidence" value="ECO:0007669"/>
    <property type="project" value="UniProtKB-SubCell"/>
</dbReference>
<dbReference type="Pfam" id="PF10408">
    <property type="entry name" value="Ufd2P_core"/>
    <property type="match status" value="1"/>
</dbReference>